<evidence type="ECO:0000313" key="4">
    <source>
        <dbReference type="EMBL" id="MBU2691948.1"/>
    </source>
</evidence>
<evidence type="ECO:0000256" key="1">
    <source>
        <dbReference type="SAM" id="SignalP"/>
    </source>
</evidence>
<dbReference type="InterPro" id="IPR018391">
    <property type="entry name" value="PQQ_b-propeller_rpt"/>
</dbReference>
<dbReference type="Proteomes" id="UP000777784">
    <property type="component" value="Unassembled WGS sequence"/>
</dbReference>
<accession>A0A948RYJ0</accession>
<evidence type="ECO:0000259" key="2">
    <source>
        <dbReference type="Pfam" id="PF13360"/>
    </source>
</evidence>
<dbReference type="PANTHER" id="PTHR34512:SF30">
    <property type="entry name" value="OUTER MEMBRANE PROTEIN ASSEMBLY FACTOR BAMB"/>
    <property type="match status" value="1"/>
</dbReference>
<comment type="caution">
    <text evidence="4">The sequence shown here is derived from an EMBL/GenBank/DDBJ whole genome shotgun (WGS) entry which is preliminary data.</text>
</comment>
<dbReference type="NCBIfam" id="TIGR04183">
    <property type="entry name" value="Por_Secre_tail"/>
    <property type="match status" value="1"/>
</dbReference>
<feature type="chain" id="PRO_5037511579" evidence="1">
    <location>
        <begin position="29"/>
        <end position="1299"/>
    </location>
</feature>
<dbReference type="InterPro" id="IPR025965">
    <property type="entry name" value="FlgD/Vpr_Ig-like"/>
</dbReference>
<reference evidence="4" key="1">
    <citation type="submission" date="2021-05" db="EMBL/GenBank/DDBJ databases">
        <title>Energy efficiency and biological interactions define the core microbiome of deep oligotrophic groundwater.</title>
        <authorList>
            <person name="Mehrshad M."/>
            <person name="Lopez-Fernandez M."/>
            <person name="Bell E."/>
            <person name="Bernier-Latmani R."/>
            <person name="Bertilsson S."/>
            <person name="Dopson M."/>
        </authorList>
    </citation>
    <scope>NUCLEOTIDE SEQUENCE</scope>
    <source>
        <strain evidence="4">Modern_marine.mb.64</strain>
    </source>
</reference>
<dbReference type="Pfam" id="PF13360">
    <property type="entry name" value="PQQ_2"/>
    <property type="match status" value="1"/>
</dbReference>
<dbReference type="EMBL" id="JAHJDP010000077">
    <property type="protein sequence ID" value="MBU2691948.1"/>
    <property type="molecule type" value="Genomic_DNA"/>
</dbReference>
<dbReference type="Gene3D" id="2.130.10.10">
    <property type="entry name" value="YVTN repeat-like/Quinoprotein amine dehydrogenase"/>
    <property type="match status" value="1"/>
</dbReference>
<dbReference type="Pfam" id="PF13860">
    <property type="entry name" value="FlgD_ig"/>
    <property type="match status" value="1"/>
</dbReference>
<evidence type="ECO:0000313" key="5">
    <source>
        <dbReference type="Proteomes" id="UP000777784"/>
    </source>
</evidence>
<dbReference type="Gene3D" id="2.60.40.10">
    <property type="entry name" value="Immunoglobulins"/>
    <property type="match status" value="2"/>
</dbReference>
<name>A0A948RYJ0_UNCEI</name>
<dbReference type="SMART" id="SM00564">
    <property type="entry name" value="PQQ"/>
    <property type="match status" value="2"/>
</dbReference>
<proteinExistence type="predicted"/>
<gene>
    <name evidence="4" type="ORF">KJ970_13595</name>
</gene>
<keyword evidence="1" id="KW-0732">Signal</keyword>
<feature type="domain" description="FlgD/Vpr Ig-like" evidence="3">
    <location>
        <begin position="1233"/>
        <end position="1281"/>
    </location>
</feature>
<dbReference type="InterPro" id="IPR013783">
    <property type="entry name" value="Ig-like_fold"/>
</dbReference>
<dbReference type="InterPro" id="IPR026444">
    <property type="entry name" value="Secre_tail"/>
</dbReference>
<evidence type="ECO:0000259" key="3">
    <source>
        <dbReference type="Pfam" id="PF13860"/>
    </source>
</evidence>
<dbReference type="InterPro" id="IPR002372">
    <property type="entry name" value="PQQ_rpt_dom"/>
</dbReference>
<dbReference type="Gene3D" id="2.60.40.4070">
    <property type="match status" value="1"/>
</dbReference>
<dbReference type="InterPro" id="IPR011047">
    <property type="entry name" value="Quinoprotein_ADH-like_sf"/>
</dbReference>
<organism evidence="4 5">
    <name type="scientific">Eiseniibacteriota bacterium</name>
    <dbReference type="NCBI Taxonomy" id="2212470"/>
    <lineage>
        <taxon>Bacteria</taxon>
        <taxon>Candidatus Eiseniibacteriota</taxon>
    </lineage>
</organism>
<dbReference type="PANTHER" id="PTHR34512">
    <property type="entry name" value="CELL SURFACE PROTEIN"/>
    <property type="match status" value="1"/>
</dbReference>
<dbReference type="InterPro" id="IPR015943">
    <property type="entry name" value="WD40/YVTN_repeat-like_dom_sf"/>
</dbReference>
<dbReference type="SUPFAM" id="SSF50998">
    <property type="entry name" value="Quinoprotein alcohol dehydrogenase-like"/>
    <property type="match status" value="2"/>
</dbReference>
<protein>
    <submittedName>
        <fullName evidence="4">PQQ-binding-like beta-propeller repeat protein</fullName>
    </submittedName>
</protein>
<feature type="signal peptide" evidence="1">
    <location>
        <begin position="1"/>
        <end position="28"/>
    </location>
</feature>
<sequence>MTLNWKVLLRGAIAAGCASLFLLSAASAATWPMKQRDMHHTGRADYDVPEERLNSSFFDIFLWQKPAPDSPYDGCFSSTSMSFYDGAGPEGADIVVGTYHWPKGVQGMDRHSGAWLWNGSIPGGEAIARITPAFSDDGSTLYAINDYTESGEYPNGHPCMAFSTADGPSTIWHNGDDQAPDHLSMESPILAPDGRIFLHTWDGRPYAGFDEGDAITEVWAAETDIDCIWNEPSLYEDGLDLQVVIGDRWNGVHCYDGNDGTELWTMDVGVMIDAPVTIDPDNGNIYVCGGDESIFVLGLDKDGNALWSEAMLMIFEYIPDQNNRQRAQSCGCLSHDGSTYYFQTNSEEGDGALYAINTSDGSVKWSYATGSTGWEITSSCPIVTSNGVVIVGNNLGDAYFAIHDEGDRGRLLDFFSVTSSAADQGHAVASATLSPEGDLYLPLRTPWIVSNGDGDTPTNEPANLFSAFDLRPEGVAMLPCPPWQAAFALNGAVEVTWQEVDDPEYWFDHYAIYRHTEPFLWIQGMQPIGTVDEIDGLSFVDQTADNGTSYYYAVTTVTAEGWENNVVESVGPRTPFDETDLQVVSISRTPRYPRYLPNYQYHEITEPSGFGPYIIYAAMGLEGGQDENTQRWPEIGDPVTYTATVRNRGTNNWTGTLTGSWTVDGVPAVSTPQGIALDPNETVIYEFVTTWDGASHEIGFAVDPAYARSENNAMTIDTKSVAFMSYIDRSRLEVFREETADYPLAATDDFIDWLNHHMARLNELFDDAGTAKRVHYDVLEVIADYEEDPDVDRVYFGVFPFRYFWDEGSLRLSGYYDEDEDLDYGLLHEWGHQLGLIDLYLISMFSEFNHVTGEAHSAPMGLMNSVSHLISEHSAQAMTHWLDKAHGYFGQYLYCLPEHVKLHLTGLTGGPLVGATVTVYQKAERPGMGIVLTDQIKAQGVTDENGEWILPNVPIDPQIVPPTFVGDVLHDNPFGYIHVVGSNGVLLLKIEHEGFVDYTWLDIIEVNLATWAGETGTVTIEREVILDGDIQYVPLDDMAELNASSWKVVSDLGTATVSDDTGLVTAGEGSVCMDTDGCFDNYMRYPADRLARWNLSNRGSIHLHCYALNENWSFQNSSPWIKLYGPDGYIEYHSHNDILNDAVGHWIELEIPFDGDGVWTRTDHGNVSLSEIHSLRIHADTWDCGFSLWVDGVSFDYDPASVDPAEQPLRLALSHNAPNPFMAATELHFALPRAEAVDLAVFDVMGRRVRTLLAGTLEAGRHNATWNGRDDAGHPAGAGVYFARLRVGSSTLERKMILR</sequence>
<feature type="domain" description="Pyrrolo-quinoline quinone repeat" evidence="2">
    <location>
        <begin position="243"/>
        <end position="394"/>
    </location>
</feature>